<dbReference type="CDD" id="cd02440">
    <property type="entry name" value="AdoMet_MTases"/>
    <property type="match status" value="1"/>
</dbReference>
<dbReference type="InterPro" id="IPR041698">
    <property type="entry name" value="Methyltransf_25"/>
</dbReference>
<dbReference type="InterPro" id="IPR051052">
    <property type="entry name" value="Diverse_substrate_MTase"/>
</dbReference>
<keyword evidence="5" id="KW-1185">Reference proteome</keyword>
<evidence type="ECO:0000259" key="3">
    <source>
        <dbReference type="Pfam" id="PF13649"/>
    </source>
</evidence>
<keyword evidence="2" id="KW-0808">Transferase</keyword>
<protein>
    <recommendedName>
        <fullName evidence="3">Methyltransferase domain-containing protein</fullName>
    </recommendedName>
</protein>
<evidence type="ECO:0000256" key="1">
    <source>
        <dbReference type="ARBA" id="ARBA00022603"/>
    </source>
</evidence>
<dbReference type="Proteomes" id="UP000218418">
    <property type="component" value="Chromosome"/>
</dbReference>
<evidence type="ECO:0000313" key="5">
    <source>
        <dbReference type="Proteomes" id="UP000218418"/>
    </source>
</evidence>
<dbReference type="PANTHER" id="PTHR44942">
    <property type="entry name" value="METHYLTRANSF_11 DOMAIN-CONTAINING PROTEIN"/>
    <property type="match status" value="1"/>
</dbReference>
<dbReference type="SUPFAM" id="SSF53335">
    <property type="entry name" value="S-adenosyl-L-methionine-dependent methyltransferases"/>
    <property type="match status" value="1"/>
</dbReference>
<dbReference type="Pfam" id="PF13649">
    <property type="entry name" value="Methyltransf_25"/>
    <property type="match status" value="1"/>
</dbReference>
<feature type="domain" description="Methyltransferase" evidence="3">
    <location>
        <begin position="86"/>
        <end position="176"/>
    </location>
</feature>
<dbReference type="GO" id="GO:0008168">
    <property type="term" value="F:methyltransferase activity"/>
    <property type="evidence" value="ECO:0007669"/>
    <property type="project" value="UniProtKB-KW"/>
</dbReference>
<dbReference type="GO" id="GO:0032259">
    <property type="term" value="P:methylation"/>
    <property type="evidence" value="ECO:0007669"/>
    <property type="project" value="UniProtKB-KW"/>
</dbReference>
<accession>A0A1Z4LJC1</accession>
<reference evidence="4 5" key="1">
    <citation type="submission" date="2017-06" db="EMBL/GenBank/DDBJ databases">
        <title>Genome sequencing of cyanobaciteial culture collection at National Institute for Environmental Studies (NIES).</title>
        <authorList>
            <person name="Hirose Y."/>
            <person name="Shimura Y."/>
            <person name="Fujisawa T."/>
            <person name="Nakamura Y."/>
            <person name="Kawachi M."/>
        </authorList>
    </citation>
    <scope>NUCLEOTIDE SEQUENCE [LARGE SCALE GENOMIC DNA]</scope>
    <source>
        <strain evidence="4 5">NIES-267</strain>
    </source>
</reference>
<dbReference type="PANTHER" id="PTHR44942:SF4">
    <property type="entry name" value="METHYLTRANSFERASE TYPE 11 DOMAIN-CONTAINING PROTEIN"/>
    <property type="match status" value="1"/>
</dbReference>
<organism evidence="4 5">
    <name type="scientific">Calothrix parasitica NIES-267</name>
    <dbReference type="NCBI Taxonomy" id="1973488"/>
    <lineage>
        <taxon>Bacteria</taxon>
        <taxon>Bacillati</taxon>
        <taxon>Cyanobacteriota</taxon>
        <taxon>Cyanophyceae</taxon>
        <taxon>Nostocales</taxon>
        <taxon>Calotrichaceae</taxon>
        <taxon>Calothrix</taxon>
    </lineage>
</organism>
<sequence>MVALRIILTINTIPNPQLPTTNLKIMKNFEQIQNIYKNYRDDYSLEQRKNWYSKVADAYNRTRPRYPQELINRTVELAQLRENTEILEIGCGPGTATTEFAKLGFSMTCLEPSEESCNLARQNCAEFKNVEIINTTFEEWELQPNIFDTVLAATSFHWVTPEVGYPKLDQALKDNGNLILLWNKEPQPSYEVYQILDEVYQKQVPSLSRYEARGTTERILRELGENVVKSGLFKDLVFECVECDRTYSIDDYLILLSTLSPYIVLDSQKRDDLFSDLRDVLQRNLGDTIETSYLSAFHVAWKSDR</sequence>
<name>A0A1Z4LJC1_9CYAN</name>
<dbReference type="AlphaFoldDB" id="A0A1Z4LJC1"/>
<proteinExistence type="predicted"/>
<gene>
    <name evidence="4" type="ORF">NIES267_07970</name>
</gene>
<evidence type="ECO:0000256" key="2">
    <source>
        <dbReference type="ARBA" id="ARBA00022679"/>
    </source>
</evidence>
<evidence type="ECO:0000313" key="4">
    <source>
        <dbReference type="EMBL" id="BAY81321.1"/>
    </source>
</evidence>
<dbReference type="InterPro" id="IPR029063">
    <property type="entry name" value="SAM-dependent_MTases_sf"/>
</dbReference>
<keyword evidence="1" id="KW-0489">Methyltransferase</keyword>
<dbReference type="EMBL" id="AP018227">
    <property type="protein sequence ID" value="BAY81321.1"/>
    <property type="molecule type" value="Genomic_DNA"/>
</dbReference>
<dbReference type="Gene3D" id="3.40.50.150">
    <property type="entry name" value="Vaccinia Virus protein VP39"/>
    <property type="match status" value="1"/>
</dbReference>